<sequence length="91" mass="11035">MRFVLHPANHRLEQKGKKIRNKKRHQKGKCIAQKRKPKSKHNAVKYKTDDKRPHFFNIQTVTSNEQQNCSILPKPKGFFKKVRWLLLYHRF</sequence>
<reference evidence="2" key="1">
    <citation type="journal article" date="2012" name="PLoS ONE">
        <title>Gene sets for utilization of primary and secondary nutrition supplies in the distal gut of endangered iberian lynx.</title>
        <authorList>
            <person name="Alcaide M."/>
            <person name="Messina E."/>
            <person name="Richter M."/>
            <person name="Bargiela R."/>
            <person name="Peplies J."/>
            <person name="Huws S.A."/>
            <person name="Newbold C.J."/>
            <person name="Golyshin P.N."/>
            <person name="Simon M.A."/>
            <person name="Lopez G."/>
            <person name="Yakimov M.M."/>
            <person name="Ferrer M."/>
        </authorList>
    </citation>
    <scope>NUCLEOTIDE SEQUENCE</scope>
</reference>
<comment type="caution">
    <text evidence="2">The sequence shown here is derived from an EMBL/GenBank/DDBJ whole genome shotgun (WGS) entry which is preliminary data.</text>
</comment>
<dbReference type="AlphaFoldDB" id="J9GQP5"/>
<evidence type="ECO:0000313" key="2">
    <source>
        <dbReference type="EMBL" id="EJX10139.1"/>
    </source>
</evidence>
<gene>
    <name evidence="2" type="ORF">EVA_01754</name>
</gene>
<feature type="region of interest" description="Disordered" evidence="1">
    <location>
        <begin position="14"/>
        <end position="43"/>
    </location>
</feature>
<proteinExistence type="predicted"/>
<organism evidence="2">
    <name type="scientific">gut metagenome</name>
    <dbReference type="NCBI Taxonomy" id="749906"/>
    <lineage>
        <taxon>unclassified sequences</taxon>
        <taxon>metagenomes</taxon>
        <taxon>organismal metagenomes</taxon>
    </lineage>
</organism>
<protein>
    <submittedName>
        <fullName evidence="2">Uncharacterized protein</fullName>
    </submittedName>
</protein>
<feature type="compositionally biased region" description="Basic residues" evidence="1">
    <location>
        <begin position="17"/>
        <end position="43"/>
    </location>
</feature>
<evidence type="ECO:0000256" key="1">
    <source>
        <dbReference type="SAM" id="MobiDB-lite"/>
    </source>
</evidence>
<accession>J9GQP5</accession>
<dbReference type="EMBL" id="AMCI01000244">
    <property type="protein sequence ID" value="EJX10139.1"/>
    <property type="molecule type" value="Genomic_DNA"/>
</dbReference>
<name>J9GQP5_9ZZZZ</name>